<feature type="transmembrane region" description="Helical" evidence="1">
    <location>
        <begin position="33"/>
        <end position="52"/>
    </location>
</feature>
<feature type="transmembrane region" description="Helical" evidence="1">
    <location>
        <begin position="58"/>
        <end position="79"/>
    </location>
</feature>
<dbReference type="AlphaFoldDB" id="A0A1F6VG57"/>
<protein>
    <submittedName>
        <fullName evidence="2">Uncharacterized protein</fullName>
    </submittedName>
</protein>
<keyword evidence="1" id="KW-0472">Membrane</keyword>
<comment type="caution">
    <text evidence="2">The sequence shown here is derived from an EMBL/GenBank/DDBJ whole genome shotgun (WGS) entry which is preliminary data.</text>
</comment>
<sequence length="90" mass="10423">MLLRILASVILLLSMLFMPFWVSVILAFAGMAYFSFFLEAVFIFLVADFLYATPSPSLFDMVYVCFGIALTCFILLETLKKKLRFHSRYK</sequence>
<evidence type="ECO:0000313" key="3">
    <source>
        <dbReference type="Proteomes" id="UP000178235"/>
    </source>
</evidence>
<gene>
    <name evidence="2" type="ORF">A2738_01555</name>
</gene>
<evidence type="ECO:0000313" key="2">
    <source>
        <dbReference type="EMBL" id="OGI68546.1"/>
    </source>
</evidence>
<keyword evidence="1" id="KW-0812">Transmembrane</keyword>
<organism evidence="2 3">
    <name type="scientific">Candidatus Nomurabacteria bacterium RIFCSPHIGHO2_01_FULL_42_15</name>
    <dbReference type="NCBI Taxonomy" id="1801742"/>
    <lineage>
        <taxon>Bacteria</taxon>
        <taxon>Candidatus Nomuraibacteriota</taxon>
    </lineage>
</organism>
<reference evidence="2 3" key="1">
    <citation type="journal article" date="2016" name="Nat. Commun.">
        <title>Thousands of microbial genomes shed light on interconnected biogeochemical processes in an aquifer system.</title>
        <authorList>
            <person name="Anantharaman K."/>
            <person name="Brown C.T."/>
            <person name="Hug L.A."/>
            <person name="Sharon I."/>
            <person name="Castelle C.J."/>
            <person name="Probst A.J."/>
            <person name="Thomas B.C."/>
            <person name="Singh A."/>
            <person name="Wilkins M.J."/>
            <person name="Karaoz U."/>
            <person name="Brodie E.L."/>
            <person name="Williams K.H."/>
            <person name="Hubbard S.S."/>
            <person name="Banfield J.F."/>
        </authorList>
    </citation>
    <scope>NUCLEOTIDE SEQUENCE [LARGE SCALE GENOMIC DNA]</scope>
</reference>
<dbReference type="Proteomes" id="UP000178235">
    <property type="component" value="Unassembled WGS sequence"/>
</dbReference>
<feature type="transmembrane region" description="Helical" evidence="1">
    <location>
        <begin position="6"/>
        <end position="26"/>
    </location>
</feature>
<keyword evidence="1" id="KW-1133">Transmembrane helix</keyword>
<accession>A0A1F6VG57</accession>
<name>A0A1F6VG57_9BACT</name>
<evidence type="ECO:0000256" key="1">
    <source>
        <dbReference type="SAM" id="Phobius"/>
    </source>
</evidence>
<dbReference type="EMBL" id="MFTS01000003">
    <property type="protein sequence ID" value="OGI68546.1"/>
    <property type="molecule type" value="Genomic_DNA"/>
</dbReference>
<proteinExistence type="predicted"/>